<evidence type="ECO:0000259" key="9">
    <source>
        <dbReference type="Pfam" id="PF25989"/>
    </source>
</evidence>
<protein>
    <submittedName>
        <fullName evidence="10">RND family efflux transporter, MFP subunit</fullName>
    </submittedName>
</protein>
<evidence type="ECO:0000256" key="1">
    <source>
        <dbReference type="ARBA" id="ARBA00004196"/>
    </source>
</evidence>
<name>A0A1I4G475_9FIRM</name>
<evidence type="ECO:0000256" key="5">
    <source>
        <dbReference type="SAM" id="SignalP"/>
    </source>
</evidence>
<evidence type="ECO:0000259" key="8">
    <source>
        <dbReference type="Pfam" id="PF25973"/>
    </source>
</evidence>
<dbReference type="InterPro" id="IPR058792">
    <property type="entry name" value="Beta-barrel_RND_2"/>
</dbReference>
<sequence>MKNNKILAFTLLIILLSAVSVGVSAQTIEVTEAAKTDISLNEIITGTIAPIDEVDIPAQISGIADKVNIEIGDQVKKGDLLVKIDDESLLIQKRQAQAALDSARASYDELKNGATAEELDRVEASYEQAKTALASAQTNYKLMQELFNDRRSLEQQLVSAKQQLDNAQQSLNQSQVNYDQAERNYQRSKKLYNNNVISEKDYEDAEDAFDNAKTSLNQAKSTLQSAEKNYQLTKATYDNPTELKQQLENSRSQVENAKSSLAVAEANLKETKRGPREEQVRAGLAQVKQAEATLAEIDDNISKSKIAAPFTGLIAEVNVDDGEMISAGQTVVRLINIDQLYVEVNLTASTVSAIQTGEKVEVKAESSQNYVEGEIANISPAADPSSRTFLVKVKLANPDHRLRAGMFADVQIAKGQTGDAVVVPIDSIVGLNSDQPYLFVFQDGKAVRREITLGVNNNSQVEVKSGIEAGEKVIVRGQSDLTDGQEVEVKNQ</sequence>
<dbReference type="FunFam" id="2.40.30.170:FF:000010">
    <property type="entry name" value="Efflux RND transporter periplasmic adaptor subunit"/>
    <property type="match status" value="1"/>
</dbReference>
<dbReference type="Pfam" id="PF25954">
    <property type="entry name" value="Beta-barrel_RND_2"/>
    <property type="match status" value="1"/>
</dbReference>
<evidence type="ECO:0000313" key="10">
    <source>
        <dbReference type="EMBL" id="SFL23871.1"/>
    </source>
</evidence>
<dbReference type="EMBL" id="FOTI01000004">
    <property type="protein sequence ID" value="SFL23871.1"/>
    <property type="molecule type" value="Genomic_DNA"/>
</dbReference>
<dbReference type="GO" id="GO:0016020">
    <property type="term" value="C:membrane"/>
    <property type="evidence" value="ECO:0007669"/>
    <property type="project" value="InterPro"/>
</dbReference>
<gene>
    <name evidence="10" type="ORF">SAMN02983006_00601</name>
</gene>
<proteinExistence type="inferred from homology"/>
<dbReference type="InterPro" id="IPR058637">
    <property type="entry name" value="YknX-like_C"/>
</dbReference>
<dbReference type="Gene3D" id="2.40.50.100">
    <property type="match status" value="2"/>
</dbReference>
<dbReference type="PANTHER" id="PTHR32347">
    <property type="entry name" value="EFFLUX SYSTEM COMPONENT YKNX-RELATED"/>
    <property type="match status" value="1"/>
</dbReference>
<reference evidence="10 11" key="1">
    <citation type="submission" date="2016-10" db="EMBL/GenBank/DDBJ databases">
        <authorList>
            <person name="de Groot N.N."/>
        </authorList>
    </citation>
    <scope>NUCLEOTIDE SEQUENCE [LARGE SCALE GENOMIC DNA]</scope>
    <source>
        <strain evidence="10 11">ATCC 51327</strain>
    </source>
</reference>
<evidence type="ECO:0000256" key="3">
    <source>
        <dbReference type="ARBA" id="ARBA00023054"/>
    </source>
</evidence>
<comment type="similarity">
    <text evidence="2">Belongs to the membrane fusion protein (MFP) (TC 8.A.1) family.</text>
</comment>
<dbReference type="Gene3D" id="2.40.30.170">
    <property type="match status" value="1"/>
</dbReference>
<feature type="domain" description="CusB-like beta-barrel" evidence="7">
    <location>
        <begin position="341"/>
        <end position="414"/>
    </location>
</feature>
<feature type="chain" id="PRO_5011464650" evidence="5">
    <location>
        <begin position="26"/>
        <end position="492"/>
    </location>
</feature>
<feature type="signal peptide" evidence="5">
    <location>
        <begin position="1"/>
        <end position="25"/>
    </location>
</feature>
<comment type="subcellular location">
    <subcellularLocation>
        <location evidence="1">Cell envelope</location>
    </subcellularLocation>
</comment>
<dbReference type="Pfam" id="PF25989">
    <property type="entry name" value="YknX_C"/>
    <property type="match status" value="1"/>
</dbReference>
<organism evidence="10 11">
    <name type="scientific">Halanaerobium salsuginis</name>
    <dbReference type="NCBI Taxonomy" id="29563"/>
    <lineage>
        <taxon>Bacteria</taxon>
        <taxon>Bacillati</taxon>
        <taxon>Bacillota</taxon>
        <taxon>Clostridia</taxon>
        <taxon>Halanaerobiales</taxon>
        <taxon>Halanaerobiaceae</taxon>
        <taxon>Halanaerobium</taxon>
    </lineage>
</organism>
<dbReference type="InterPro" id="IPR058647">
    <property type="entry name" value="BSH_CzcB-like"/>
</dbReference>
<dbReference type="Gene3D" id="2.40.420.20">
    <property type="match status" value="1"/>
</dbReference>
<dbReference type="InterPro" id="IPR006143">
    <property type="entry name" value="RND_pump_MFP"/>
</dbReference>
<feature type="domain" description="CzcB-like barrel-sandwich hybrid" evidence="8">
    <location>
        <begin position="54"/>
        <end position="334"/>
    </location>
</feature>
<feature type="coiled-coil region" evidence="4">
    <location>
        <begin position="93"/>
        <end position="274"/>
    </location>
</feature>
<dbReference type="InterPro" id="IPR058648">
    <property type="entry name" value="HH_CzcB-like"/>
</dbReference>
<dbReference type="RefSeq" id="WP_089859459.1">
    <property type="nucleotide sequence ID" value="NZ_FOTI01000004.1"/>
</dbReference>
<dbReference type="SUPFAM" id="SSF56954">
    <property type="entry name" value="Outer membrane efflux proteins (OEP)"/>
    <property type="match status" value="1"/>
</dbReference>
<feature type="domain" description="YknX-like C-terminal permuted SH3-like" evidence="9">
    <location>
        <begin position="421"/>
        <end position="489"/>
    </location>
</feature>
<keyword evidence="11" id="KW-1185">Reference proteome</keyword>
<dbReference type="STRING" id="29563.SAMN02983006_00601"/>
<dbReference type="OrthoDB" id="9810430at2"/>
<evidence type="ECO:0000259" key="6">
    <source>
        <dbReference type="Pfam" id="PF25893"/>
    </source>
</evidence>
<dbReference type="InterPro" id="IPR050465">
    <property type="entry name" value="UPF0194_transport"/>
</dbReference>
<dbReference type="Pfam" id="PF25893">
    <property type="entry name" value="HH_CzcB"/>
    <property type="match status" value="1"/>
</dbReference>
<dbReference type="NCBIfam" id="TIGR01730">
    <property type="entry name" value="RND_mfp"/>
    <property type="match status" value="1"/>
</dbReference>
<evidence type="ECO:0000256" key="4">
    <source>
        <dbReference type="SAM" id="Coils"/>
    </source>
</evidence>
<evidence type="ECO:0000313" key="11">
    <source>
        <dbReference type="Proteomes" id="UP000199006"/>
    </source>
</evidence>
<accession>A0A1I4G475</accession>
<keyword evidence="5" id="KW-0732">Signal</keyword>
<evidence type="ECO:0000259" key="7">
    <source>
        <dbReference type="Pfam" id="PF25954"/>
    </source>
</evidence>
<dbReference type="Proteomes" id="UP000199006">
    <property type="component" value="Unassembled WGS sequence"/>
</dbReference>
<keyword evidence="3 4" id="KW-0175">Coiled coil</keyword>
<dbReference type="Gene3D" id="1.10.287.470">
    <property type="entry name" value="Helix hairpin bin"/>
    <property type="match status" value="2"/>
</dbReference>
<feature type="domain" description="CzcB-like alpha-helical hairpin" evidence="6">
    <location>
        <begin position="174"/>
        <end position="224"/>
    </location>
</feature>
<dbReference type="Pfam" id="PF25973">
    <property type="entry name" value="BSH_CzcB"/>
    <property type="match status" value="1"/>
</dbReference>
<dbReference type="GO" id="GO:0030313">
    <property type="term" value="C:cell envelope"/>
    <property type="evidence" value="ECO:0007669"/>
    <property type="project" value="UniProtKB-SubCell"/>
</dbReference>
<dbReference type="GO" id="GO:0015562">
    <property type="term" value="F:efflux transmembrane transporter activity"/>
    <property type="evidence" value="ECO:0007669"/>
    <property type="project" value="InterPro"/>
</dbReference>
<dbReference type="AlphaFoldDB" id="A0A1I4G475"/>
<dbReference type="PANTHER" id="PTHR32347:SF23">
    <property type="entry name" value="BLL5650 PROTEIN"/>
    <property type="match status" value="1"/>
</dbReference>
<dbReference type="SUPFAM" id="SSF111369">
    <property type="entry name" value="HlyD-like secretion proteins"/>
    <property type="match status" value="2"/>
</dbReference>
<evidence type="ECO:0000256" key="2">
    <source>
        <dbReference type="ARBA" id="ARBA00009477"/>
    </source>
</evidence>